<dbReference type="EMBL" id="JACXAF010000006">
    <property type="protein sequence ID" value="MBD1388964.1"/>
    <property type="molecule type" value="Genomic_DNA"/>
</dbReference>
<reference evidence="2" key="1">
    <citation type="submission" date="2020-09" db="EMBL/GenBank/DDBJ databases">
        <title>A novel bacterium of genus Neiella, isolated from South China Sea.</title>
        <authorList>
            <person name="Huang H."/>
            <person name="Mo K."/>
            <person name="Hu Y."/>
        </authorList>
    </citation>
    <scope>NUCLEOTIDE SEQUENCE</scope>
    <source>
        <strain evidence="2">HB171785</strain>
    </source>
</reference>
<evidence type="ECO:0000313" key="3">
    <source>
        <dbReference type="Proteomes" id="UP000638014"/>
    </source>
</evidence>
<sequence>MLREFDSHDDYSEAPDFEALDGDEASLSRSEKMKRKQAFRKKQDIRDRLFQLQEEKWLRQEIDDFYD</sequence>
<protein>
    <recommendedName>
        <fullName evidence="4">DUF3545 family protein</fullName>
    </recommendedName>
</protein>
<proteinExistence type="predicted"/>
<evidence type="ECO:0000313" key="2">
    <source>
        <dbReference type="EMBL" id="MBD1388964.1"/>
    </source>
</evidence>
<feature type="compositionally biased region" description="Acidic residues" evidence="1">
    <location>
        <begin position="12"/>
        <end position="24"/>
    </location>
</feature>
<feature type="compositionally biased region" description="Basic and acidic residues" evidence="1">
    <location>
        <begin position="1"/>
        <end position="11"/>
    </location>
</feature>
<keyword evidence="3" id="KW-1185">Reference proteome</keyword>
<evidence type="ECO:0000256" key="1">
    <source>
        <dbReference type="SAM" id="MobiDB-lite"/>
    </source>
</evidence>
<dbReference type="AlphaFoldDB" id="A0A8J6UE02"/>
<organism evidence="2 3">
    <name type="scientific">Neiella litorisoli</name>
    <dbReference type="NCBI Taxonomy" id="2771431"/>
    <lineage>
        <taxon>Bacteria</taxon>
        <taxon>Pseudomonadati</taxon>
        <taxon>Pseudomonadota</taxon>
        <taxon>Gammaproteobacteria</taxon>
        <taxon>Alteromonadales</taxon>
        <taxon>Echinimonadaceae</taxon>
        <taxon>Neiella</taxon>
    </lineage>
</organism>
<accession>A0A8J6UE02</accession>
<dbReference type="Proteomes" id="UP000638014">
    <property type="component" value="Unassembled WGS sequence"/>
</dbReference>
<gene>
    <name evidence="2" type="ORF">IC617_05940</name>
</gene>
<feature type="region of interest" description="Disordered" evidence="1">
    <location>
        <begin position="1"/>
        <end position="33"/>
    </location>
</feature>
<name>A0A8J6UE02_9GAMM</name>
<comment type="caution">
    <text evidence="2">The sequence shown here is derived from an EMBL/GenBank/DDBJ whole genome shotgun (WGS) entry which is preliminary data.</text>
</comment>
<dbReference type="RefSeq" id="WP_191144071.1">
    <property type="nucleotide sequence ID" value="NZ_JACXAF010000006.1"/>
</dbReference>
<evidence type="ECO:0008006" key="4">
    <source>
        <dbReference type="Google" id="ProtNLM"/>
    </source>
</evidence>